<evidence type="ECO:0000256" key="6">
    <source>
        <dbReference type="ARBA" id="ARBA00022989"/>
    </source>
</evidence>
<evidence type="ECO:0000256" key="5">
    <source>
        <dbReference type="ARBA" id="ARBA00022737"/>
    </source>
</evidence>
<dbReference type="PANTHER" id="PTHR22777:SF32">
    <property type="entry name" value="UPF0053 INNER MEMBRANE PROTEIN YFJD"/>
    <property type="match status" value="1"/>
</dbReference>
<feature type="transmembrane region" description="Helical" evidence="11">
    <location>
        <begin position="75"/>
        <end position="102"/>
    </location>
</feature>
<dbReference type="PANTHER" id="PTHR22777">
    <property type="entry name" value="HEMOLYSIN-RELATED"/>
    <property type="match status" value="1"/>
</dbReference>
<evidence type="ECO:0000256" key="10">
    <source>
        <dbReference type="PROSITE-ProRule" id="PRU01193"/>
    </source>
</evidence>
<dbReference type="Gene3D" id="3.10.580.10">
    <property type="entry name" value="CBS-domain"/>
    <property type="match status" value="1"/>
</dbReference>
<evidence type="ECO:0000313" key="15">
    <source>
        <dbReference type="Proteomes" id="UP001589585"/>
    </source>
</evidence>
<keyword evidence="7 9" id="KW-0129">CBS domain</keyword>
<keyword evidence="6 10" id="KW-1133">Transmembrane helix</keyword>
<protein>
    <submittedName>
        <fullName evidence="14">Gliding motility-associated protein GldE</fullName>
    </submittedName>
</protein>
<keyword evidence="4 10" id="KW-0812">Transmembrane</keyword>
<dbReference type="InterPro" id="IPR046342">
    <property type="entry name" value="CBS_dom_sf"/>
</dbReference>
<feature type="domain" description="CBS" evidence="12">
    <location>
        <begin position="285"/>
        <end position="342"/>
    </location>
</feature>
<accession>A0ABV5F7G9</accession>
<evidence type="ECO:0000256" key="9">
    <source>
        <dbReference type="PROSITE-ProRule" id="PRU00703"/>
    </source>
</evidence>
<reference evidence="14 15" key="1">
    <citation type="submission" date="2024-09" db="EMBL/GenBank/DDBJ databases">
        <authorList>
            <person name="Sun Q."/>
            <person name="Mori K."/>
        </authorList>
    </citation>
    <scope>NUCLEOTIDE SEQUENCE [LARGE SCALE GENOMIC DNA]</scope>
    <source>
        <strain evidence="14 15">CECT 8622</strain>
    </source>
</reference>
<feature type="transmembrane region" description="Helical" evidence="11">
    <location>
        <begin position="20"/>
        <end position="44"/>
    </location>
</feature>
<dbReference type="InterPro" id="IPR005170">
    <property type="entry name" value="Transptr-assoc_dom"/>
</dbReference>
<dbReference type="SMART" id="SM01091">
    <property type="entry name" value="CorC_HlyC"/>
    <property type="match status" value="1"/>
</dbReference>
<dbReference type="NCBIfam" id="TIGR03520">
    <property type="entry name" value="GldE"/>
    <property type="match status" value="1"/>
</dbReference>
<evidence type="ECO:0000259" key="13">
    <source>
        <dbReference type="PROSITE" id="PS51846"/>
    </source>
</evidence>
<keyword evidence="8 10" id="KW-0472">Membrane</keyword>
<dbReference type="Proteomes" id="UP001589585">
    <property type="component" value="Unassembled WGS sequence"/>
</dbReference>
<dbReference type="PROSITE" id="PS51846">
    <property type="entry name" value="CNNM"/>
    <property type="match status" value="1"/>
</dbReference>
<organism evidence="14 15">
    <name type="scientific">Mariniflexile ostreae</name>
    <dbReference type="NCBI Taxonomy" id="1520892"/>
    <lineage>
        <taxon>Bacteria</taxon>
        <taxon>Pseudomonadati</taxon>
        <taxon>Bacteroidota</taxon>
        <taxon>Flavobacteriia</taxon>
        <taxon>Flavobacteriales</taxon>
        <taxon>Flavobacteriaceae</taxon>
        <taxon>Mariniflexile</taxon>
    </lineage>
</organism>
<feature type="transmembrane region" description="Helical" evidence="11">
    <location>
        <begin position="142"/>
        <end position="162"/>
    </location>
</feature>
<sequence>MDPDPASFKSLIMTIDFSIVSSLILLVLLLACSALISGAEVALFSLSKTDIAKGLEEKSRRMHVISMLLGRPKKLLATILIANNFINIAIVILFAFLGGFLFDTITSTVLKFIVEVVIVTFLILLFGEILPKIYASRNNVKFATFMAYPLRVLDVLLAPLSLPMRSITLGIHNKLGKQKSNLSIDQLSQALELTSEEDTTKEEQKILQGIVSFGNTDTKQVMRPRMDIFALNIEQKYTEVLAAIKENGYSRIPVFKDNIDNIQGILYVKDLLPYIDRKQFDWKALLRDPFFVPENKKLDDLMGEFQEKKVHLAVVVDEYGGTSGLISLEDIIEEIVGDISDEFDDEDLNYSKLDDNNYVFEGKTALKDFYKILNINDESIFENHKGEAETVAGFVLEISGSFPKRNSQIHFENYVFTIESLDQKRIKRVKFTITP</sequence>
<feature type="domain" description="CNNM transmembrane" evidence="13">
    <location>
        <begin position="15"/>
        <end position="203"/>
    </location>
</feature>
<dbReference type="Gene3D" id="3.30.465.10">
    <property type="match status" value="1"/>
</dbReference>
<dbReference type="Pfam" id="PF00571">
    <property type="entry name" value="CBS"/>
    <property type="match status" value="2"/>
</dbReference>
<dbReference type="InterPro" id="IPR002550">
    <property type="entry name" value="CNNM"/>
</dbReference>
<feature type="domain" description="CBS" evidence="12">
    <location>
        <begin position="222"/>
        <end position="282"/>
    </location>
</feature>
<evidence type="ECO:0000256" key="3">
    <source>
        <dbReference type="ARBA" id="ARBA00022475"/>
    </source>
</evidence>
<gene>
    <name evidence="14" type="ORF">ACFFU9_01390</name>
</gene>
<keyword evidence="5" id="KW-0677">Repeat</keyword>
<evidence type="ECO:0000259" key="12">
    <source>
        <dbReference type="PROSITE" id="PS51371"/>
    </source>
</evidence>
<dbReference type="InterPro" id="IPR016169">
    <property type="entry name" value="FAD-bd_PCMH_sub2"/>
</dbReference>
<evidence type="ECO:0000256" key="8">
    <source>
        <dbReference type="ARBA" id="ARBA00023136"/>
    </source>
</evidence>
<keyword evidence="3" id="KW-1003">Cell membrane</keyword>
<feature type="transmembrane region" description="Helical" evidence="11">
    <location>
        <begin position="108"/>
        <end position="130"/>
    </location>
</feature>
<name>A0ABV5F7G9_9FLAO</name>
<dbReference type="Pfam" id="PF03471">
    <property type="entry name" value="CorC_HlyC"/>
    <property type="match status" value="1"/>
</dbReference>
<comment type="similarity">
    <text evidence="2">Belongs to the UPF0053 family.</text>
</comment>
<dbReference type="InterPro" id="IPR036318">
    <property type="entry name" value="FAD-bd_PCMH-like_sf"/>
</dbReference>
<evidence type="ECO:0000313" key="14">
    <source>
        <dbReference type="EMBL" id="MFB9055382.1"/>
    </source>
</evidence>
<dbReference type="EMBL" id="JBHMFC010000006">
    <property type="protein sequence ID" value="MFB9055382.1"/>
    <property type="molecule type" value="Genomic_DNA"/>
</dbReference>
<dbReference type="CDD" id="cd04590">
    <property type="entry name" value="CBS_pair_CorC_HlyC_assoc"/>
    <property type="match status" value="1"/>
</dbReference>
<dbReference type="InterPro" id="IPR044751">
    <property type="entry name" value="Ion_transp-like_CBS"/>
</dbReference>
<evidence type="ECO:0000256" key="4">
    <source>
        <dbReference type="ARBA" id="ARBA00022692"/>
    </source>
</evidence>
<dbReference type="SMART" id="SM00116">
    <property type="entry name" value="CBS"/>
    <property type="match status" value="2"/>
</dbReference>
<dbReference type="InterPro" id="IPR019862">
    <property type="entry name" value="Motility-assoc_prot_GldE"/>
</dbReference>
<dbReference type="Pfam" id="PF01595">
    <property type="entry name" value="CNNM"/>
    <property type="match status" value="1"/>
</dbReference>
<evidence type="ECO:0000256" key="1">
    <source>
        <dbReference type="ARBA" id="ARBA00004651"/>
    </source>
</evidence>
<dbReference type="SUPFAM" id="SSF54631">
    <property type="entry name" value="CBS-domain pair"/>
    <property type="match status" value="1"/>
</dbReference>
<evidence type="ECO:0000256" key="11">
    <source>
        <dbReference type="SAM" id="Phobius"/>
    </source>
</evidence>
<comment type="subcellular location">
    <subcellularLocation>
        <location evidence="1">Cell membrane</location>
        <topology evidence="1">Multi-pass membrane protein</topology>
    </subcellularLocation>
</comment>
<dbReference type="InterPro" id="IPR000644">
    <property type="entry name" value="CBS_dom"/>
</dbReference>
<keyword evidence="15" id="KW-1185">Reference proteome</keyword>
<dbReference type="PROSITE" id="PS51371">
    <property type="entry name" value="CBS"/>
    <property type="match status" value="2"/>
</dbReference>
<dbReference type="RefSeq" id="WP_379859567.1">
    <property type="nucleotide sequence ID" value="NZ_JBHMFC010000006.1"/>
</dbReference>
<dbReference type="SUPFAM" id="SSF56176">
    <property type="entry name" value="FAD-binding/transporter-associated domain-like"/>
    <property type="match status" value="1"/>
</dbReference>
<comment type="caution">
    <text evidence="14">The sequence shown here is derived from an EMBL/GenBank/DDBJ whole genome shotgun (WGS) entry which is preliminary data.</text>
</comment>
<evidence type="ECO:0000256" key="7">
    <source>
        <dbReference type="ARBA" id="ARBA00023122"/>
    </source>
</evidence>
<evidence type="ECO:0000256" key="2">
    <source>
        <dbReference type="ARBA" id="ARBA00006337"/>
    </source>
</evidence>
<proteinExistence type="inferred from homology"/>